<dbReference type="Proteomes" id="UP000290407">
    <property type="component" value="Unassembled WGS sequence"/>
</dbReference>
<dbReference type="RefSeq" id="WP_129606942.1">
    <property type="nucleotide sequence ID" value="NZ_SBLB01000016.1"/>
</dbReference>
<comment type="caution">
    <text evidence="1">The sequence shown here is derived from an EMBL/GenBank/DDBJ whole genome shotgun (WGS) entry which is preliminary data.</text>
</comment>
<evidence type="ECO:0000313" key="1">
    <source>
        <dbReference type="EMBL" id="RYC66369.1"/>
    </source>
</evidence>
<accession>A0A4Q2UHZ9</accession>
<evidence type="ECO:0000313" key="2">
    <source>
        <dbReference type="Proteomes" id="UP000290407"/>
    </source>
</evidence>
<dbReference type="EMBL" id="SBLB01000016">
    <property type="protein sequence ID" value="RYC66369.1"/>
    <property type="molecule type" value="Genomic_DNA"/>
</dbReference>
<reference evidence="1 2" key="1">
    <citation type="submission" date="2019-01" db="EMBL/GenBank/DDBJ databases">
        <title>Spirosoma flava sp. nov., a propanil-degrading bacterium isolated from herbicide-contaminated soil.</title>
        <authorList>
            <person name="Zhang L."/>
            <person name="Jiang J.-D."/>
        </authorList>
    </citation>
    <scope>NUCLEOTIDE SEQUENCE [LARGE SCALE GENOMIC DNA]</scope>
    <source>
        <strain evidence="1 2">TY50</strain>
    </source>
</reference>
<name>A0A4Q2UHZ9_9BACT</name>
<proteinExistence type="predicted"/>
<protein>
    <submittedName>
        <fullName evidence="1">Uncharacterized protein</fullName>
    </submittedName>
</protein>
<keyword evidence="2" id="KW-1185">Reference proteome</keyword>
<dbReference type="AlphaFoldDB" id="A0A4Q2UHZ9"/>
<organism evidence="1 2">
    <name type="scientific">Spirosoma sordidisoli</name>
    <dbReference type="NCBI Taxonomy" id="2502893"/>
    <lineage>
        <taxon>Bacteria</taxon>
        <taxon>Pseudomonadati</taxon>
        <taxon>Bacteroidota</taxon>
        <taxon>Cytophagia</taxon>
        <taxon>Cytophagales</taxon>
        <taxon>Cytophagaceae</taxon>
        <taxon>Spirosoma</taxon>
    </lineage>
</organism>
<sequence>MATQTPPVRQAFCLFAERHDLPPNSGPIFLSYDWERKTGRVNLVTYYQALNLLIHGEDVWLYATGLTAALSELIGRLVPVWRPTRHGSLFVAHYDHQRQEYFYVPVLPAKPKSA</sequence>
<gene>
    <name evidence="1" type="ORF">EQG79_30310</name>
</gene>